<proteinExistence type="predicted"/>
<comment type="caution">
    <text evidence="1">The sequence shown here is derived from an EMBL/GenBank/DDBJ whole genome shotgun (WGS) entry which is preliminary data.</text>
</comment>
<evidence type="ECO:0000313" key="1">
    <source>
        <dbReference type="EMBL" id="PSR71012.1"/>
    </source>
</evidence>
<sequence>MSQIPRNALEVLAIKHCHHWHDDAHSNFRLLILGGRLGNGLDIDPEDNKTEACDKQYYCKLK</sequence>
<dbReference type="EMBL" id="MLYV02001297">
    <property type="protein sequence ID" value="PSR71012.1"/>
    <property type="molecule type" value="Genomic_DNA"/>
</dbReference>
<reference evidence="1 2" key="1">
    <citation type="submission" date="2018-02" db="EMBL/GenBank/DDBJ databases">
        <title>Genome sequence of the basidiomycete white-rot fungus Phlebia centrifuga.</title>
        <authorList>
            <person name="Granchi Z."/>
            <person name="Peng M."/>
            <person name="de Vries R.P."/>
            <person name="Hilden K."/>
            <person name="Makela M.R."/>
            <person name="Grigoriev I."/>
            <person name="Riley R."/>
        </authorList>
    </citation>
    <scope>NUCLEOTIDE SEQUENCE [LARGE SCALE GENOMIC DNA]</scope>
    <source>
        <strain evidence="1 2">FBCC195</strain>
    </source>
</reference>
<keyword evidence="2" id="KW-1185">Reference proteome</keyword>
<dbReference type="AlphaFoldDB" id="A0A2R6NGA2"/>
<evidence type="ECO:0000313" key="2">
    <source>
        <dbReference type="Proteomes" id="UP000186601"/>
    </source>
</evidence>
<dbReference type="Proteomes" id="UP000186601">
    <property type="component" value="Unassembled WGS sequence"/>
</dbReference>
<protein>
    <submittedName>
        <fullName evidence="1">Uncharacterized protein</fullName>
    </submittedName>
</protein>
<accession>A0A2R6NGA2</accession>
<gene>
    <name evidence="1" type="ORF">PHLCEN_2v13116</name>
</gene>
<name>A0A2R6NGA2_9APHY</name>
<organism evidence="1 2">
    <name type="scientific">Hermanssonia centrifuga</name>
    <dbReference type="NCBI Taxonomy" id="98765"/>
    <lineage>
        <taxon>Eukaryota</taxon>
        <taxon>Fungi</taxon>
        <taxon>Dikarya</taxon>
        <taxon>Basidiomycota</taxon>
        <taxon>Agaricomycotina</taxon>
        <taxon>Agaricomycetes</taxon>
        <taxon>Polyporales</taxon>
        <taxon>Meruliaceae</taxon>
        <taxon>Hermanssonia</taxon>
    </lineage>
</organism>